<evidence type="ECO:0000256" key="4">
    <source>
        <dbReference type="ARBA" id="ARBA00022729"/>
    </source>
</evidence>
<feature type="domain" description="Solute-binding protein family 5" evidence="6">
    <location>
        <begin position="67"/>
        <end position="426"/>
    </location>
</feature>
<dbReference type="Gene3D" id="3.40.190.10">
    <property type="entry name" value="Periplasmic binding protein-like II"/>
    <property type="match status" value="1"/>
</dbReference>
<keyword evidence="8" id="KW-1185">Reference proteome</keyword>
<keyword evidence="4 5" id="KW-0732">Signal</keyword>
<dbReference type="GO" id="GO:0030288">
    <property type="term" value="C:outer membrane-bounded periplasmic space"/>
    <property type="evidence" value="ECO:0007669"/>
    <property type="project" value="UniProtKB-ARBA"/>
</dbReference>
<dbReference type="STRING" id="991905.SL003B_3813"/>
<dbReference type="Proteomes" id="UP000008130">
    <property type="component" value="Chromosome"/>
</dbReference>
<dbReference type="HOGENOM" id="CLU_017028_7_4_5"/>
<dbReference type="PANTHER" id="PTHR30290:SF9">
    <property type="entry name" value="OLIGOPEPTIDE-BINDING PROTEIN APPA"/>
    <property type="match status" value="1"/>
</dbReference>
<dbReference type="PANTHER" id="PTHR30290">
    <property type="entry name" value="PERIPLASMIC BINDING COMPONENT OF ABC TRANSPORTER"/>
    <property type="match status" value="1"/>
</dbReference>
<dbReference type="RefSeq" id="WP_013654543.1">
    <property type="nucleotide sequence ID" value="NC_015259.1"/>
</dbReference>
<reference evidence="7 8" key="1">
    <citation type="journal article" date="2011" name="J. Bacteriol.">
        <title>Complete genome sequence of Polymorphum gilvum SL003B-26A1T, a crude oil-degrading bacterium from oil-polluted saline soil.</title>
        <authorList>
            <person name="Li S.G."/>
            <person name="Tang Y.Q."/>
            <person name="Nie Y."/>
            <person name="Cai M."/>
            <person name="Wu X.L."/>
        </authorList>
    </citation>
    <scope>NUCLEOTIDE SEQUENCE [LARGE SCALE GENOMIC DNA]</scope>
    <source>
        <strain evidence="8">LMG 25793 / CGMCC 1.9160 / SL003B-26A1</strain>
    </source>
</reference>
<keyword evidence="3" id="KW-0813">Transport</keyword>
<protein>
    <submittedName>
        <fullName evidence="7">ABC-type dipeptide/oligopeptide/nickel transport systems, periplasmic components</fullName>
    </submittedName>
</protein>
<dbReference type="InterPro" id="IPR030678">
    <property type="entry name" value="Peptide/Ni-bd"/>
</dbReference>
<evidence type="ECO:0000259" key="6">
    <source>
        <dbReference type="Pfam" id="PF00496"/>
    </source>
</evidence>
<dbReference type="GO" id="GO:1904680">
    <property type="term" value="F:peptide transmembrane transporter activity"/>
    <property type="evidence" value="ECO:0007669"/>
    <property type="project" value="TreeGrafter"/>
</dbReference>
<dbReference type="PATRIC" id="fig|991905.3.peg.3932"/>
<dbReference type="Gene3D" id="3.10.105.10">
    <property type="entry name" value="Dipeptide-binding Protein, Domain 3"/>
    <property type="match status" value="1"/>
</dbReference>
<dbReference type="InterPro" id="IPR000914">
    <property type="entry name" value="SBP_5_dom"/>
</dbReference>
<dbReference type="SUPFAM" id="SSF53850">
    <property type="entry name" value="Periplasmic binding protein-like II"/>
    <property type="match status" value="1"/>
</dbReference>
<sequence length="511" mass="55637">MGTKRLLAFASALAVAAPLSLAHASEIRVGFTLDADTLDPANHRKRETETIIRNMYDGILTRDGDMKVVPELAESWTQVSPTVYEFKLRKGVKFHDGSDMTAEDVKFTLDRITVEGAMEGQTSPRKSLLGPVTGVEIVDADTIRINLGEPWPILPAMLPFQEVVSKAFVEKVGTDGMATQVNGTGPFKLVDWRKGDSIIMERFEDYYGGATDIPPVGKACVDRVIFKVIPENASRVAALLAGDVDIVNELPAHSIAQVKNNAATDVMTVNGTRSFFIALNNESEIFEDVRVRRAAMHAIDKKLIIDKILAGNAAPISGILSPDAFGHNKDLPDYGYDPDKAKALLAEAGYPNGVDVELDTEGAFKDIAEAVGSLLTKVGIRTKVVVGEGSQLSSKWRTKGEPKTGDMFFTSWGNGSLDPFDIFVPTHRTADRGNSAGYANPELDRILDEAGVELDQAKREALYNQAEAIVNADLPYLYLWVPQDVYGVSKRLSGWKPSADSRINLHDACVN</sequence>
<dbReference type="Pfam" id="PF00496">
    <property type="entry name" value="SBP_bac_5"/>
    <property type="match status" value="1"/>
</dbReference>
<evidence type="ECO:0000256" key="3">
    <source>
        <dbReference type="ARBA" id="ARBA00022448"/>
    </source>
</evidence>
<evidence type="ECO:0000313" key="8">
    <source>
        <dbReference type="Proteomes" id="UP000008130"/>
    </source>
</evidence>
<dbReference type="PIRSF" id="PIRSF002741">
    <property type="entry name" value="MppA"/>
    <property type="match status" value="1"/>
</dbReference>
<comment type="subcellular location">
    <subcellularLocation>
        <location evidence="1">Periplasm</location>
    </subcellularLocation>
</comment>
<dbReference type="eggNOG" id="COG0747">
    <property type="taxonomic scope" value="Bacteria"/>
</dbReference>
<dbReference type="KEGG" id="pgv:SL003B_3813"/>
<dbReference type="EMBL" id="CP002568">
    <property type="protein sequence ID" value="ADZ72234.1"/>
    <property type="molecule type" value="Genomic_DNA"/>
</dbReference>
<gene>
    <name evidence="7" type="primary">oppA9</name>
    <name evidence="7" type="ordered locus">SL003B_3813</name>
</gene>
<evidence type="ECO:0000256" key="5">
    <source>
        <dbReference type="SAM" id="SignalP"/>
    </source>
</evidence>
<dbReference type="GO" id="GO:0043190">
    <property type="term" value="C:ATP-binding cassette (ABC) transporter complex"/>
    <property type="evidence" value="ECO:0007669"/>
    <property type="project" value="InterPro"/>
</dbReference>
<feature type="chain" id="PRO_5003278981" evidence="5">
    <location>
        <begin position="25"/>
        <end position="511"/>
    </location>
</feature>
<evidence type="ECO:0000313" key="7">
    <source>
        <dbReference type="EMBL" id="ADZ72234.1"/>
    </source>
</evidence>
<dbReference type="Gene3D" id="3.90.76.10">
    <property type="entry name" value="Dipeptide-binding Protein, Domain 1"/>
    <property type="match status" value="1"/>
</dbReference>
<evidence type="ECO:0000256" key="2">
    <source>
        <dbReference type="ARBA" id="ARBA00005695"/>
    </source>
</evidence>
<dbReference type="AlphaFoldDB" id="F2J4I1"/>
<dbReference type="GO" id="GO:0015833">
    <property type="term" value="P:peptide transport"/>
    <property type="evidence" value="ECO:0007669"/>
    <property type="project" value="TreeGrafter"/>
</dbReference>
<dbReference type="OrthoDB" id="9803988at2"/>
<name>F2J4I1_POLGS</name>
<evidence type="ECO:0000256" key="1">
    <source>
        <dbReference type="ARBA" id="ARBA00004418"/>
    </source>
</evidence>
<comment type="similarity">
    <text evidence="2">Belongs to the bacterial solute-binding protein 5 family.</text>
</comment>
<accession>F2J4I1</accession>
<organism evidence="7 8">
    <name type="scientific">Polymorphum gilvum (strain LMG 25793 / CGMCC 1.9160 / SL003B-26A1)</name>
    <dbReference type="NCBI Taxonomy" id="991905"/>
    <lineage>
        <taxon>Bacteria</taxon>
        <taxon>Pseudomonadati</taxon>
        <taxon>Pseudomonadota</taxon>
        <taxon>Alphaproteobacteria</taxon>
        <taxon>Rhodobacterales</taxon>
        <taxon>Paracoccaceae</taxon>
        <taxon>Polymorphum</taxon>
    </lineage>
</organism>
<dbReference type="InterPro" id="IPR039424">
    <property type="entry name" value="SBP_5"/>
</dbReference>
<feature type="signal peptide" evidence="5">
    <location>
        <begin position="1"/>
        <end position="24"/>
    </location>
</feature>
<proteinExistence type="inferred from homology"/>